<proteinExistence type="predicted"/>
<reference evidence="3" key="1">
    <citation type="journal article" date="2020" name="Nature">
        <title>Giant virus diversity and host interactions through global metagenomics.</title>
        <authorList>
            <person name="Schulz F."/>
            <person name="Roux S."/>
            <person name="Paez-Espino D."/>
            <person name="Jungbluth S."/>
            <person name="Walsh D.A."/>
            <person name="Denef V.J."/>
            <person name="McMahon K.D."/>
            <person name="Konstantinidis K.T."/>
            <person name="Eloe-Fadrosh E.A."/>
            <person name="Kyrpides N.C."/>
            <person name="Woyke T."/>
        </authorList>
    </citation>
    <scope>NUCLEOTIDE SEQUENCE</scope>
    <source>
        <strain evidence="3">GVMAG-S-ERX555907-94</strain>
    </source>
</reference>
<accession>A0A6C0KYW4</accession>
<protein>
    <submittedName>
        <fullName evidence="3">Uncharacterized protein</fullName>
    </submittedName>
</protein>
<sequence>MLNNRIVLITVLIFFFILLSPGFILTIPPRWSHLKSYKFRSVFVMNEPCRSWWLSMIFHTILFTLILYLLFYKTSYFKGIIREDDDDDDGGCDRQSTVSSGDEIHTVRTENTDINELELDVRGENRDVHEETTIR</sequence>
<name>A0A6C0KYW4_9ZZZZ</name>
<dbReference type="AlphaFoldDB" id="A0A6C0KYW4"/>
<keyword evidence="2" id="KW-0812">Transmembrane</keyword>
<evidence type="ECO:0000256" key="2">
    <source>
        <dbReference type="SAM" id="Phobius"/>
    </source>
</evidence>
<evidence type="ECO:0000313" key="3">
    <source>
        <dbReference type="EMBL" id="QHU23172.1"/>
    </source>
</evidence>
<evidence type="ECO:0000256" key="1">
    <source>
        <dbReference type="SAM" id="MobiDB-lite"/>
    </source>
</evidence>
<keyword evidence="2" id="KW-0472">Membrane</keyword>
<dbReference type="EMBL" id="MN741026">
    <property type="protein sequence ID" value="QHU23172.1"/>
    <property type="molecule type" value="Genomic_DNA"/>
</dbReference>
<keyword evidence="2" id="KW-1133">Transmembrane helix</keyword>
<feature type="region of interest" description="Disordered" evidence="1">
    <location>
        <begin position="83"/>
        <end position="108"/>
    </location>
</feature>
<feature type="transmembrane region" description="Helical" evidence="2">
    <location>
        <begin position="7"/>
        <end position="31"/>
    </location>
</feature>
<organism evidence="3">
    <name type="scientific">viral metagenome</name>
    <dbReference type="NCBI Taxonomy" id="1070528"/>
    <lineage>
        <taxon>unclassified sequences</taxon>
        <taxon>metagenomes</taxon>
        <taxon>organismal metagenomes</taxon>
    </lineage>
</organism>
<feature type="transmembrane region" description="Helical" evidence="2">
    <location>
        <begin position="51"/>
        <end position="72"/>
    </location>
</feature>